<evidence type="ECO:0000313" key="2">
    <source>
        <dbReference type="EMBL" id="CCU82542.1"/>
    </source>
</evidence>
<name>N1JJV1_BLUG1</name>
<feature type="compositionally biased region" description="Acidic residues" evidence="1">
    <location>
        <begin position="552"/>
        <end position="566"/>
    </location>
</feature>
<dbReference type="eggNOG" id="ENOG502T76Q">
    <property type="taxonomic scope" value="Eukaryota"/>
</dbReference>
<feature type="region of interest" description="Disordered" evidence="1">
    <location>
        <begin position="551"/>
        <end position="574"/>
    </location>
</feature>
<reference evidence="2 3" key="1">
    <citation type="journal article" date="2010" name="Science">
        <title>Genome expansion and gene loss in powdery mildew fungi reveal tradeoffs in extreme parasitism.</title>
        <authorList>
            <person name="Spanu P.D."/>
            <person name="Abbott J.C."/>
            <person name="Amselem J."/>
            <person name="Burgis T.A."/>
            <person name="Soanes D.M."/>
            <person name="Stueber K."/>
            <person name="Ver Loren van Themaat E."/>
            <person name="Brown J.K.M."/>
            <person name="Butcher S.A."/>
            <person name="Gurr S.J."/>
            <person name="Lebrun M.-H."/>
            <person name="Ridout C.J."/>
            <person name="Schulze-Lefert P."/>
            <person name="Talbot N.J."/>
            <person name="Ahmadinejad N."/>
            <person name="Ametz C."/>
            <person name="Barton G.R."/>
            <person name="Benjdia M."/>
            <person name="Bidzinski P."/>
            <person name="Bindschedler L.V."/>
            <person name="Both M."/>
            <person name="Brewer M.T."/>
            <person name="Cadle-Davidson L."/>
            <person name="Cadle-Davidson M.M."/>
            <person name="Collemare J."/>
            <person name="Cramer R."/>
            <person name="Frenkel O."/>
            <person name="Godfrey D."/>
            <person name="Harriman J."/>
            <person name="Hoede C."/>
            <person name="King B.C."/>
            <person name="Klages S."/>
            <person name="Kleemann J."/>
            <person name="Knoll D."/>
            <person name="Koti P.S."/>
            <person name="Kreplak J."/>
            <person name="Lopez-Ruiz F.J."/>
            <person name="Lu X."/>
            <person name="Maekawa T."/>
            <person name="Mahanil S."/>
            <person name="Micali C."/>
            <person name="Milgroom M.G."/>
            <person name="Montana G."/>
            <person name="Noir S."/>
            <person name="O'Connell R.J."/>
            <person name="Oberhaensli S."/>
            <person name="Parlange F."/>
            <person name="Pedersen C."/>
            <person name="Quesneville H."/>
            <person name="Reinhardt R."/>
            <person name="Rott M."/>
            <person name="Sacristan S."/>
            <person name="Schmidt S.M."/>
            <person name="Schoen M."/>
            <person name="Skamnioti P."/>
            <person name="Sommer H."/>
            <person name="Stephens A."/>
            <person name="Takahara H."/>
            <person name="Thordal-Christensen H."/>
            <person name="Vigouroux M."/>
            <person name="Wessling R."/>
            <person name="Wicker T."/>
            <person name="Panstruga R."/>
        </authorList>
    </citation>
    <scope>NUCLEOTIDE SEQUENCE [LARGE SCALE GENOMIC DNA]</scope>
    <source>
        <strain evidence="2">DH14</strain>
    </source>
</reference>
<protein>
    <submittedName>
        <fullName evidence="2">Putative Bgh-specific protein</fullName>
    </submittedName>
</protein>
<accession>N1JJV1</accession>
<keyword evidence="3" id="KW-1185">Reference proteome</keyword>
<dbReference type="Proteomes" id="UP000015441">
    <property type="component" value="Unassembled WGS sequence"/>
</dbReference>
<comment type="caution">
    <text evidence="2">The sequence shown here is derived from an EMBL/GenBank/DDBJ whole genome shotgun (WGS) entry which is preliminary data.</text>
</comment>
<gene>
    <name evidence="2" type="ORF">BGHDH14_bghG006510000001001</name>
</gene>
<dbReference type="AlphaFoldDB" id="N1JJV1"/>
<dbReference type="InParanoid" id="N1JJV1"/>
<organism evidence="2 3">
    <name type="scientific">Blumeria graminis f. sp. hordei (strain DH14)</name>
    <name type="common">Barley powdery mildew</name>
    <name type="synonym">Oidium monilioides f. sp. hordei</name>
    <dbReference type="NCBI Taxonomy" id="546991"/>
    <lineage>
        <taxon>Eukaryota</taxon>
        <taxon>Fungi</taxon>
        <taxon>Dikarya</taxon>
        <taxon>Ascomycota</taxon>
        <taxon>Pezizomycotina</taxon>
        <taxon>Leotiomycetes</taxon>
        <taxon>Erysiphales</taxon>
        <taxon>Erysiphaceae</taxon>
        <taxon>Blumeria</taxon>
        <taxon>Blumeria hordei</taxon>
    </lineage>
</organism>
<dbReference type="OrthoDB" id="5427727at2759"/>
<proteinExistence type="predicted"/>
<dbReference type="HOGENOM" id="CLU_477426_0_0_1"/>
<evidence type="ECO:0000256" key="1">
    <source>
        <dbReference type="SAM" id="MobiDB-lite"/>
    </source>
</evidence>
<evidence type="ECO:0000313" key="3">
    <source>
        <dbReference type="Proteomes" id="UP000015441"/>
    </source>
</evidence>
<sequence length="574" mass="63615">MSSTRRIAFARKPRNPSAVSANKAERLQRVNKRFLDSLASVNLVPEVSIILTKCDAKLTIEIGANGKGNYQISTKPGEIIGDSADVQRIQMLGSFINAERMSVLKSKNGEEISKFPKEFLDVFRAIKAQMETLEANLAAIRSLAVTGEFNELVKEHMFQSRIKIRSVVGEYLMYRAKVQDDETPEKLNPQLSAAGVMIWTFTRLTAQKLQTGGKDFELRKIYFPKDPTKGLQITFKEWNTPEVKNQQAGILDGCNHTTNLIRQRGVGSGKRASSSCKCATIVVPTIDAMPASEIISMLDKSGDGGFAWNMGLSSKPQDVLKFLRTVPKRVFLGAIKRPALKLGLVTRMFPGFQFTGDGLGIFEKLAVQAKVECFDTTWFRKVSSGTQDDALSAIIVAVTKDVVGITEGTLATHTRAAVVPPGKPGREIKTTTYTDEYGLQMSSSSATKEERIMDVLSGRVEPSWLTQKKKAKEIDFRNARSLLDPGSEELVKVLKMKRFTKLTHRIEAWLRTFLSTQLQNSVAQVILAKLEASLSQPIKYGREDHVAVLQPLEEDSSDDDEDEEFVSVDNPGDV</sequence>
<dbReference type="EMBL" id="CAUH01006510">
    <property type="protein sequence ID" value="CCU82542.1"/>
    <property type="molecule type" value="Genomic_DNA"/>
</dbReference>